<feature type="domain" description="FAD/NAD(P)-binding" evidence="12">
    <location>
        <begin position="4"/>
        <end position="329"/>
    </location>
</feature>
<name>A0ABW6CQ53_9CAUL</name>
<keyword evidence="3 10" id="KW-0285">Flavoprotein</keyword>
<dbReference type="EMBL" id="JAOTJD010000017">
    <property type="protein sequence ID" value="MFD3264393.1"/>
    <property type="molecule type" value="Genomic_DNA"/>
</dbReference>
<keyword evidence="14" id="KW-1185">Reference proteome</keyword>
<gene>
    <name evidence="13" type="primary">lpdA</name>
    <name evidence="13" type="ORF">OCL97_10540</name>
</gene>
<dbReference type="InterPro" id="IPR016156">
    <property type="entry name" value="FAD/NAD-linked_Rdtase_dimer_sf"/>
</dbReference>
<evidence type="ECO:0000256" key="10">
    <source>
        <dbReference type="RuleBase" id="RU003692"/>
    </source>
</evidence>
<dbReference type="InterPro" id="IPR050151">
    <property type="entry name" value="Class-I_Pyr_Nuc-Dis_Oxidored"/>
</dbReference>
<keyword evidence="4 10" id="KW-0274">FAD</keyword>
<comment type="caution">
    <text evidence="13">The sequence shown here is derived from an EMBL/GenBank/DDBJ whole genome shotgun (WGS) entry which is preliminary data.</text>
</comment>
<evidence type="ECO:0000256" key="3">
    <source>
        <dbReference type="ARBA" id="ARBA00022630"/>
    </source>
</evidence>
<organism evidence="13 14">
    <name type="scientific">Phenylobacterium ferrooxidans</name>
    <dbReference type="NCBI Taxonomy" id="2982689"/>
    <lineage>
        <taxon>Bacteria</taxon>
        <taxon>Pseudomonadati</taxon>
        <taxon>Pseudomonadota</taxon>
        <taxon>Alphaproteobacteria</taxon>
        <taxon>Caulobacterales</taxon>
        <taxon>Caulobacteraceae</taxon>
        <taxon>Phenylobacterium</taxon>
    </lineage>
</organism>
<dbReference type="GO" id="GO:0004148">
    <property type="term" value="F:dihydrolipoyl dehydrogenase (NADH) activity"/>
    <property type="evidence" value="ECO:0007669"/>
    <property type="project" value="UniProtKB-EC"/>
</dbReference>
<dbReference type="PROSITE" id="PS00076">
    <property type="entry name" value="PYRIDINE_REDOX_1"/>
    <property type="match status" value="1"/>
</dbReference>
<evidence type="ECO:0000256" key="1">
    <source>
        <dbReference type="ARBA" id="ARBA00007532"/>
    </source>
</evidence>
<evidence type="ECO:0000259" key="12">
    <source>
        <dbReference type="Pfam" id="PF07992"/>
    </source>
</evidence>
<dbReference type="InterPro" id="IPR036188">
    <property type="entry name" value="FAD/NAD-bd_sf"/>
</dbReference>
<keyword evidence="7" id="KW-1015">Disulfide bond</keyword>
<dbReference type="RefSeq" id="WP_377369987.1">
    <property type="nucleotide sequence ID" value="NZ_JAOTJD010000017.1"/>
</dbReference>
<evidence type="ECO:0000313" key="13">
    <source>
        <dbReference type="EMBL" id="MFD3264393.1"/>
    </source>
</evidence>
<dbReference type="Pfam" id="PF07992">
    <property type="entry name" value="Pyr_redox_2"/>
    <property type="match status" value="1"/>
</dbReference>
<keyword evidence="5 10" id="KW-0560">Oxidoreductase</keyword>
<evidence type="ECO:0000256" key="6">
    <source>
        <dbReference type="ARBA" id="ARBA00023027"/>
    </source>
</evidence>
<dbReference type="SUPFAM" id="SSF55424">
    <property type="entry name" value="FAD/NAD-linked reductases, dimerisation (C-terminal) domain"/>
    <property type="match status" value="1"/>
</dbReference>
<dbReference type="Gene3D" id="3.30.390.30">
    <property type="match status" value="1"/>
</dbReference>
<dbReference type="EC" id="1.8.1.4" evidence="2 10"/>
<comment type="miscellaneous">
    <text evidence="10">The active site is a redox-active disulfide bond.</text>
</comment>
<dbReference type="PANTHER" id="PTHR22912">
    <property type="entry name" value="DISULFIDE OXIDOREDUCTASE"/>
    <property type="match status" value="1"/>
</dbReference>
<dbReference type="InterPro" id="IPR006258">
    <property type="entry name" value="Lipoamide_DH"/>
</dbReference>
<keyword evidence="8 10" id="KW-0676">Redox-active center</keyword>
<dbReference type="NCBIfam" id="TIGR01350">
    <property type="entry name" value="lipoamide_DH"/>
    <property type="match status" value="1"/>
</dbReference>
<proteinExistence type="inferred from homology"/>
<reference evidence="13 14" key="1">
    <citation type="submission" date="2022-09" db="EMBL/GenBank/DDBJ databases">
        <title>New species of Phenylobacterium.</title>
        <authorList>
            <person name="Mieszkin S."/>
        </authorList>
    </citation>
    <scope>NUCLEOTIDE SEQUENCE [LARGE SCALE GENOMIC DNA]</scope>
    <source>
        <strain evidence="13 14">HK31-G</strain>
    </source>
</reference>
<comment type="similarity">
    <text evidence="1 10">Belongs to the class-I pyridine nucleotide-disulfide oxidoreductase family.</text>
</comment>
<dbReference type="PIRSF" id="PIRSF000350">
    <property type="entry name" value="Mercury_reductase_MerA"/>
    <property type="match status" value="1"/>
</dbReference>
<evidence type="ECO:0000256" key="4">
    <source>
        <dbReference type="ARBA" id="ARBA00022827"/>
    </source>
</evidence>
<dbReference type="PANTHER" id="PTHR22912:SF151">
    <property type="entry name" value="DIHYDROLIPOYL DEHYDROGENASE, MITOCHONDRIAL"/>
    <property type="match status" value="1"/>
</dbReference>
<comment type="cofactor">
    <cofactor evidence="10">
        <name>FAD</name>
        <dbReference type="ChEBI" id="CHEBI:57692"/>
    </cofactor>
    <text evidence="10">Binds 1 FAD per subunit.</text>
</comment>
<dbReference type="InterPro" id="IPR001100">
    <property type="entry name" value="Pyr_nuc-diS_OxRdtase"/>
</dbReference>
<sequence length="467" mass="48910">MATYDIVIIGGGPGGYPPAIRASQLGMKVAVVEERELLGGTCLNIGCIPSKALLQSTERLVGAQHLAAFGVLADNVRADLPGVMAHKIKVVGELGAGVSYLFKKNGVTWLKGRGRLIAADRVAVTKADGAVEEVTASRAVIIATGSEAMPLPSVPVDERRIVSSAGALSLPEIPKRLVVAGGGYVGLELGSVWLRLGAEVVVVEFMDRIAAGLDAEMAAALQKVLEKQGMTFRLQHKVVGCRQTDAGVSLDLEPSAGGDAMQLDADYVLVSIGRRAMTAGVGLDDLGVRLDEKGRVAVDERFQTNVPGVYAIGDVIGGLMLAHKAEEEGIALAEMLAGGYGHVNYGTIPAVVYTWPELASVGRTEEELKAAGVDYRAGKFPFSANAMAKARLENEGVVKVLADAKTDEILGVHILGPDAGSLIHEAAVAMEFRAASEDIARTSHAHPTLSEALREACLAVDKRTINL</sequence>
<dbReference type="InterPro" id="IPR023753">
    <property type="entry name" value="FAD/NAD-binding_dom"/>
</dbReference>
<dbReference type="Pfam" id="PF02852">
    <property type="entry name" value="Pyr_redox_dim"/>
    <property type="match status" value="1"/>
</dbReference>
<dbReference type="PRINTS" id="PR00411">
    <property type="entry name" value="PNDRDTASEI"/>
</dbReference>
<evidence type="ECO:0000259" key="11">
    <source>
        <dbReference type="Pfam" id="PF02852"/>
    </source>
</evidence>
<evidence type="ECO:0000256" key="7">
    <source>
        <dbReference type="ARBA" id="ARBA00023157"/>
    </source>
</evidence>
<evidence type="ECO:0000256" key="2">
    <source>
        <dbReference type="ARBA" id="ARBA00012608"/>
    </source>
</evidence>
<comment type="catalytic activity">
    <reaction evidence="9 10">
        <text>N(6)-[(R)-dihydrolipoyl]-L-lysyl-[protein] + NAD(+) = N(6)-[(R)-lipoyl]-L-lysyl-[protein] + NADH + H(+)</text>
        <dbReference type="Rhea" id="RHEA:15045"/>
        <dbReference type="Rhea" id="RHEA-COMP:10474"/>
        <dbReference type="Rhea" id="RHEA-COMP:10475"/>
        <dbReference type="ChEBI" id="CHEBI:15378"/>
        <dbReference type="ChEBI" id="CHEBI:57540"/>
        <dbReference type="ChEBI" id="CHEBI:57945"/>
        <dbReference type="ChEBI" id="CHEBI:83099"/>
        <dbReference type="ChEBI" id="CHEBI:83100"/>
        <dbReference type="EC" id="1.8.1.4"/>
    </reaction>
</comment>
<evidence type="ECO:0000256" key="9">
    <source>
        <dbReference type="ARBA" id="ARBA00049187"/>
    </source>
</evidence>
<evidence type="ECO:0000313" key="14">
    <source>
        <dbReference type="Proteomes" id="UP001598130"/>
    </source>
</evidence>
<dbReference type="PRINTS" id="PR00368">
    <property type="entry name" value="FADPNR"/>
</dbReference>
<feature type="domain" description="Pyridine nucleotide-disulphide oxidoreductase dimerisation" evidence="11">
    <location>
        <begin position="348"/>
        <end position="456"/>
    </location>
</feature>
<accession>A0ABW6CQ53</accession>
<dbReference type="Gene3D" id="3.50.50.60">
    <property type="entry name" value="FAD/NAD(P)-binding domain"/>
    <property type="match status" value="2"/>
</dbReference>
<evidence type="ECO:0000256" key="8">
    <source>
        <dbReference type="ARBA" id="ARBA00023284"/>
    </source>
</evidence>
<dbReference type="InterPro" id="IPR004099">
    <property type="entry name" value="Pyr_nucl-diS_OxRdtase_dimer"/>
</dbReference>
<dbReference type="Proteomes" id="UP001598130">
    <property type="component" value="Unassembled WGS sequence"/>
</dbReference>
<dbReference type="InterPro" id="IPR012999">
    <property type="entry name" value="Pyr_OxRdtase_I_AS"/>
</dbReference>
<protein>
    <recommendedName>
        <fullName evidence="2 10">Dihydrolipoyl dehydrogenase</fullName>
        <ecNumber evidence="2 10">1.8.1.4</ecNumber>
    </recommendedName>
</protein>
<evidence type="ECO:0000256" key="5">
    <source>
        <dbReference type="ARBA" id="ARBA00023002"/>
    </source>
</evidence>
<dbReference type="SUPFAM" id="SSF51905">
    <property type="entry name" value="FAD/NAD(P)-binding domain"/>
    <property type="match status" value="1"/>
</dbReference>
<keyword evidence="6 10" id="KW-0520">NAD</keyword>